<proteinExistence type="predicted"/>
<gene>
    <name evidence="2" type="ORF">Rmf_13170</name>
</gene>
<feature type="transmembrane region" description="Helical" evidence="1">
    <location>
        <begin position="104"/>
        <end position="126"/>
    </location>
</feature>
<organism evidence="2 3">
    <name type="scientific">Roseomonas fluvialis</name>
    <dbReference type="NCBI Taxonomy" id="1750527"/>
    <lineage>
        <taxon>Bacteria</taxon>
        <taxon>Pseudomonadati</taxon>
        <taxon>Pseudomonadota</taxon>
        <taxon>Alphaproteobacteria</taxon>
        <taxon>Acetobacterales</taxon>
        <taxon>Roseomonadaceae</taxon>
        <taxon>Roseomonas</taxon>
    </lineage>
</organism>
<protein>
    <submittedName>
        <fullName evidence="2">Uncharacterized protein</fullName>
    </submittedName>
</protein>
<keyword evidence="1" id="KW-0472">Membrane</keyword>
<evidence type="ECO:0000313" key="2">
    <source>
        <dbReference type="EMBL" id="BDG71388.1"/>
    </source>
</evidence>
<keyword evidence="1" id="KW-0812">Transmembrane</keyword>
<name>A0ABM9SE59_9PROT</name>
<sequence>MAWVLLVLSVTTVLATAILAARSERLRQRAPDALDRSFDDGLGSSGGGEWTLLLLPGLLVNKRAQRLLFIALLLLLTTAIGALHIAIVVQAIAHPSPSMVLSEVFLWAGTLFILALCVLAVIFVVVQLREANRPRRTSGA</sequence>
<evidence type="ECO:0000256" key="1">
    <source>
        <dbReference type="SAM" id="Phobius"/>
    </source>
</evidence>
<dbReference type="Proteomes" id="UP000831327">
    <property type="component" value="Chromosome"/>
</dbReference>
<reference evidence="2 3" key="1">
    <citation type="journal article" date="2016" name="Microbes Environ.">
        <title>Phylogenetically diverse aerobic anoxygenic phototrophic bacteria isolated from epilithic biofilms in Tama river, Japan.</title>
        <authorList>
            <person name="Hirose S."/>
            <person name="Matsuura K."/>
            <person name="Haruta S."/>
        </authorList>
    </citation>
    <scope>NUCLEOTIDE SEQUENCE [LARGE SCALE GENOMIC DNA]</scope>
    <source>
        <strain evidence="2 3">S08</strain>
    </source>
</reference>
<keyword evidence="1" id="KW-1133">Transmembrane helix</keyword>
<dbReference type="RefSeq" id="WP_244458664.1">
    <property type="nucleotide sequence ID" value="NZ_AP025637.1"/>
</dbReference>
<feature type="transmembrane region" description="Helical" evidence="1">
    <location>
        <begin position="44"/>
        <end position="60"/>
    </location>
</feature>
<feature type="transmembrane region" description="Helical" evidence="1">
    <location>
        <begin position="67"/>
        <end position="92"/>
    </location>
</feature>
<dbReference type="EMBL" id="AP025637">
    <property type="protein sequence ID" value="BDG71388.1"/>
    <property type="molecule type" value="Genomic_DNA"/>
</dbReference>
<evidence type="ECO:0000313" key="3">
    <source>
        <dbReference type="Proteomes" id="UP000831327"/>
    </source>
</evidence>
<accession>A0ABM9SE59</accession>
<keyword evidence="3" id="KW-1185">Reference proteome</keyword>